<name>A0A1G6PRZ9_9GAMM</name>
<evidence type="ECO:0000313" key="2">
    <source>
        <dbReference type="Proteomes" id="UP000199467"/>
    </source>
</evidence>
<dbReference type="AlphaFoldDB" id="A0A1G6PRZ9"/>
<dbReference type="EMBL" id="FMZQ01000007">
    <property type="protein sequence ID" value="SDC82741.1"/>
    <property type="molecule type" value="Genomic_DNA"/>
</dbReference>
<protein>
    <submittedName>
        <fullName evidence="1">Uncharacterized protein</fullName>
    </submittedName>
</protein>
<dbReference type="Proteomes" id="UP000199467">
    <property type="component" value="Unassembled WGS sequence"/>
</dbReference>
<reference evidence="2" key="1">
    <citation type="submission" date="2016-10" db="EMBL/GenBank/DDBJ databases">
        <authorList>
            <person name="Varghese N."/>
            <person name="Submissions S."/>
        </authorList>
    </citation>
    <scope>NUCLEOTIDE SEQUENCE [LARGE SCALE GENOMIC DNA]</scope>
    <source>
        <strain evidence="2">DSM 26382</strain>
    </source>
</reference>
<gene>
    <name evidence="1" type="ORF">SAMN05216576_10762</name>
</gene>
<dbReference type="GeneID" id="57609147"/>
<sequence>MTPEQHAKETTRLKSAITRARNNVKALPTLAEKIEAKNKVRELEDQLHDHKLNYFELVSA</sequence>
<organism evidence="1 2">
    <name type="scientific">Ectopseudomonas chengduensis</name>
    <dbReference type="NCBI Taxonomy" id="489632"/>
    <lineage>
        <taxon>Bacteria</taxon>
        <taxon>Pseudomonadati</taxon>
        <taxon>Pseudomonadota</taxon>
        <taxon>Gammaproteobacteria</taxon>
        <taxon>Pseudomonadales</taxon>
        <taxon>Pseudomonadaceae</taxon>
        <taxon>Ectopseudomonas</taxon>
    </lineage>
</organism>
<evidence type="ECO:0000313" key="1">
    <source>
        <dbReference type="EMBL" id="SDC82741.1"/>
    </source>
</evidence>
<keyword evidence="2" id="KW-1185">Reference proteome</keyword>
<accession>A0A1G6PRZ9</accession>
<dbReference type="RefSeq" id="WP_017362220.1">
    <property type="nucleotide sequence ID" value="NZ_FMZQ01000007.1"/>
</dbReference>
<proteinExistence type="predicted"/>